<reference evidence="3" key="1">
    <citation type="journal article" date="2019" name="Int. J. Syst. Evol. Microbiol.">
        <title>The Global Catalogue of Microorganisms (GCM) 10K type strain sequencing project: providing services to taxonomists for standard genome sequencing and annotation.</title>
        <authorList>
            <consortium name="The Broad Institute Genomics Platform"/>
            <consortium name="The Broad Institute Genome Sequencing Center for Infectious Disease"/>
            <person name="Wu L."/>
            <person name="Ma J."/>
        </authorList>
    </citation>
    <scope>NUCLEOTIDE SEQUENCE [LARGE SCALE GENOMIC DNA]</scope>
    <source>
        <strain evidence="3">NBRC 107710</strain>
    </source>
</reference>
<feature type="domain" description="Methyltransferase FkbM" evidence="1">
    <location>
        <begin position="52"/>
        <end position="200"/>
    </location>
</feature>
<dbReference type="PANTHER" id="PTHR34203:SF15">
    <property type="entry name" value="SLL1173 PROTEIN"/>
    <property type="match status" value="1"/>
</dbReference>
<dbReference type="PANTHER" id="PTHR34203">
    <property type="entry name" value="METHYLTRANSFERASE, FKBM FAMILY PROTEIN"/>
    <property type="match status" value="1"/>
</dbReference>
<organism evidence="2 3">
    <name type="scientific">Methylobacterium brachythecii</name>
    <dbReference type="NCBI Taxonomy" id="1176177"/>
    <lineage>
        <taxon>Bacteria</taxon>
        <taxon>Pseudomonadati</taxon>
        <taxon>Pseudomonadota</taxon>
        <taxon>Alphaproteobacteria</taxon>
        <taxon>Hyphomicrobiales</taxon>
        <taxon>Methylobacteriaceae</taxon>
        <taxon>Methylobacterium</taxon>
    </lineage>
</organism>
<name>A0ABQ6D3S4_9HYPH</name>
<sequence>MKDSVTLQLDDITIHARTSDGIARLVSYFGSKADEMFIFMQLFLKPGDRFIDIGANIGTHSIMGAQLVGPGGMVESIEADPDTYRFLNGNIQRNNISNITVHNRCVSNVSGISMFNINKNSARNSLSVKGEKTIELQLIRVDEICDAGEIALLKIDVEGADYLVLQGADGLFQNDPPKAVIIERSEDTLKIESYLESHDYCLMDFDSQSNKLVPMHDKTENIYAIHRTALDRIRRMVQVTH</sequence>
<dbReference type="Gene3D" id="3.40.50.150">
    <property type="entry name" value="Vaccinia Virus protein VP39"/>
    <property type="match status" value="1"/>
</dbReference>
<evidence type="ECO:0000313" key="3">
    <source>
        <dbReference type="Proteomes" id="UP001156881"/>
    </source>
</evidence>
<dbReference type="InterPro" id="IPR006342">
    <property type="entry name" value="FkbM_mtfrase"/>
</dbReference>
<accession>A0ABQ6D3S4</accession>
<evidence type="ECO:0000259" key="1">
    <source>
        <dbReference type="Pfam" id="PF05050"/>
    </source>
</evidence>
<keyword evidence="3" id="KW-1185">Reference proteome</keyword>
<dbReference type="Pfam" id="PF05050">
    <property type="entry name" value="Methyltransf_21"/>
    <property type="match status" value="1"/>
</dbReference>
<evidence type="ECO:0000313" key="2">
    <source>
        <dbReference type="EMBL" id="GLS44737.1"/>
    </source>
</evidence>
<dbReference type="NCBIfam" id="TIGR01444">
    <property type="entry name" value="fkbM_fam"/>
    <property type="match status" value="1"/>
</dbReference>
<proteinExistence type="predicted"/>
<dbReference type="SUPFAM" id="SSF53335">
    <property type="entry name" value="S-adenosyl-L-methionine-dependent methyltransferases"/>
    <property type="match status" value="1"/>
</dbReference>
<dbReference type="EMBL" id="BSPG01000014">
    <property type="protein sequence ID" value="GLS44737.1"/>
    <property type="molecule type" value="Genomic_DNA"/>
</dbReference>
<gene>
    <name evidence="2" type="ORF">GCM10007884_27250</name>
</gene>
<dbReference type="InterPro" id="IPR029063">
    <property type="entry name" value="SAM-dependent_MTases_sf"/>
</dbReference>
<dbReference type="Proteomes" id="UP001156881">
    <property type="component" value="Unassembled WGS sequence"/>
</dbReference>
<dbReference type="InterPro" id="IPR052514">
    <property type="entry name" value="SAM-dependent_MTase"/>
</dbReference>
<comment type="caution">
    <text evidence="2">The sequence shown here is derived from an EMBL/GenBank/DDBJ whole genome shotgun (WGS) entry which is preliminary data.</text>
</comment>
<protein>
    <recommendedName>
        <fullName evidence="1">Methyltransferase FkbM domain-containing protein</fullName>
    </recommendedName>
</protein>